<name>B0EKJ3_ENTDS</name>
<dbReference type="SUPFAM" id="SSF52047">
    <property type="entry name" value="RNI-like"/>
    <property type="match status" value="1"/>
</dbReference>
<dbReference type="OrthoDB" id="76105at2759"/>
<dbReference type="GeneID" id="5883803"/>
<organism evidence="2">
    <name type="scientific">Entamoeba dispar (strain ATCC PRA-260 / SAW760)</name>
    <dbReference type="NCBI Taxonomy" id="370354"/>
    <lineage>
        <taxon>Eukaryota</taxon>
        <taxon>Amoebozoa</taxon>
        <taxon>Evosea</taxon>
        <taxon>Archamoebae</taxon>
        <taxon>Mastigamoebida</taxon>
        <taxon>Entamoebidae</taxon>
        <taxon>Entamoeba</taxon>
    </lineage>
</organism>
<dbReference type="EMBL" id="DS549756">
    <property type="protein sequence ID" value="EDR24951.1"/>
    <property type="molecule type" value="Genomic_DNA"/>
</dbReference>
<keyword evidence="2" id="KW-1185">Reference proteome</keyword>
<gene>
    <name evidence="1" type="ORF">EDI_207830</name>
</gene>
<dbReference type="Gene3D" id="3.80.10.10">
    <property type="entry name" value="Ribonuclease Inhibitor"/>
    <property type="match status" value="1"/>
</dbReference>
<protein>
    <submittedName>
        <fullName evidence="1">Uncharacterized protein</fullName>
    </submittedName>
</protein>
<dbReference type="KEGG" id="edi:EDI_207830"/>
<sequence>MNNKTLVALDFDRNDFTTEGFLSLSYSIEKNSTLSFVDYPSKMYKKISKQTMSVELLQRFEECFYNFFNKIKTNKTNNYFGDIHIFDIINSYPLNITPYELLDQNIQPKLIGKYIEPIQTDCPEMPEQLKSFSDLKKDPNYYYN</sequence>
<dbReference type="Proteomes" id="UP000008076">
    <property type="component" value="Unassembled WGS sequence"/>
</dbReference>
<dbReference type="AlphaFoldDB" id="B0EKJ3"/>
<evidence type="ECO:0000313" key="1">
    <source>
        <dbReference type="EMBL" id="EDR24951.1"/>
    </source>
</evidence>
<evidence type="ECO:0000313" key="2">
    <source>
        <dbReference type="Proteomes" id="UP000008076"/>
    </source>
</evidence>
<reference evidence="2" key="1">
    <citation type="submission" date="2007-12" db="EMBL/GenBank/DDBJ databases">
        <title>Annotation of Entamoeba dispar SAW760.</title>
        <authorList>
            <person name="Lorenzi H."/>
            <person name="Inman J."/>
            <person name="Schobel S."/>
            <person name="Amedeo P."/>
            <person name="Caler E."/>
        </authorList>
    </citation>
    <scope>NUCLEOTIDE SEQUENCE [LARGE SCALE GENOMIC DNA]</scope>
    <source>
        <strain evidence="2">ATCC PRA-260 / SAW760</strain>
    </source>
</reference>
<dbReference type="InterPro" id="IPR032675">
    <property type="entry name" value="LRR_dom_sf"/>
</dbReference>
<dbReference type="RefSeq" id="XP_001738709.1">
    <property type="nucleotide sequence ID" value="XM_001738657.1"/>
</dbReference>
<proteinExistence type="predicted"/>
<dbReference type="VEuPathDB" id="AmoebaDB:EDI_207830"/>
<accession>B0EKJ3</accession>